<organism evidence="4 5">
    <name type="scientific">Candidatus Cardinium hertigii</name>
    <dbReference type="NCBI Taxonomy" id="247481"/>
    <lineage>
        <taxon>Bacteria</taxon>
        <taxon>Pseudomonadati</taxon>
        <taxon>Bacteroidota</taxon>
        <taxon>Cytophagia</taxon>
        <taxon>Cytophagales</taxon>
        <taxon>Amoebophilaceae</taxon>
        <taxon>Candidatus Cardinium</taxon>
    </lineage>
</organism>
<dbReference type="PROSITE" id="PS50198">
    <property type="entry name" value="PPIC_PPIASE_2"/>
    <property type="match status" value="1"/>
</dbReference>
<dbReference type="Gene3D" id="3.10.50.40">
    <property type="match status" value="2"/>
</dbReference>
<dbReference type="PROSITE" id="PS01096">
    <property type="entry name" value="PPIC_PPIASE_1"/>
    <property type="match status" value="1"/>
</dbReference>
<dbReference type="GO" id="GO:0003755">
    <property type="term" value="F:peptidyl-prolyl cis-trans isomerase activity"/>
    <property type="evidence" value="ECO:0007669"/>
    <property type="project" value="UniProtKB-KW"/>
</dbReference>
<dbReference type="PANTHER" id="PTHR47245:SF2">
    <property type="entry name" value="PEPTIDYL-PROLYL CIS-TRANS ISOMERASE HP_0175-RELATED"/>
    <property type="match status" value="1"/>
</dbReference>
<evidence type="ECO:0000313" key="5">
    <source>
        <dbReference type="Proteomes" id="UP000245872"/>
    </source>
</evidence>
<evidence type="ECO:0000259" key="3">
    <source>
        <dbReference type="PROSITE" id="PS50198"/>
    </source>
</evidence>
<dbReference type="PANTHER" id="PTHR47245">
    <property type="entry name" value="PEPTIDYLPROLYL ISOMERASE"/>
    <property type="match status" value="1"/>
</dbReference>
<dbReference type="EC" id="5.2.1.8" evidence="4"/>
<keyword evidence="2" id="KW-0732">Signal</keyword>
<feature type="signal peptide" evidence="2">
    <location>
        <begin position="1"/>
        <end position="29"/>
    </location>
</feature>
<dbReference type="InterPro" id="IPR046357">
    <property type="entry name" value="PPIase_dom_sf"/>
</dbReference>
<dbReference type="Gene3D" id="1.10.4030.10">
    <property type="entry name" value="Porin chaperone SurA, peptide-binding domain"/>
    <property type="match status" value="1"/>
</dbReference>
<dbReference type="InterPro" id="IPR000297">
    <property type="entry name" value="PPIase_PpiC"/>
</dbReference>
<dbReference type="Pfam" id="PF00639">
    <property type="entry name" value="Rotamase"/>
    <property type="match status" value="1"/>
</dbReference>
<dbReference type="AlphaFoldDB" id="A0A2Z3L9D6"/>
<proteinExistence type="predicted"/>
<dbReference type="InterPro" id="IPR023058">
    <property type="entry name" value="PPIase_PpiC_CS"/>
</dbReference>
<evidence type="ECO:0000313" key="4">
    <source>
        <dbReference type="EMBL" id="AWN81991.1"/>
    </source>
</evidence>
<name>A0A2Z3L9D6_9BACT</name>
<evidence type="ECO:0000256" key="2">
    <source>
        <dbReference type="SAM" id="SignalP"/>
    </source>
</evidence>
<feature type="domain" description="PpiC" evidence="3">
    <location>
        <begin position="179"/>
        <end position="280"/>
    </location>
</feature>
<sequence length="453" mass="51091" precursor="true">MLFMFSKKKLRCLVVYFFASVLLFMQGHASTLLLDKVIATVDEEQILYSDLEGLCAQLELEGKATDPAARRNLLHQLILSKLFLAKARIEAIKVEEAVIQRQCDAYLAVWIKQAGSEEKLVAHFHRPIKQIRAMLKGDLEERALMAEVKRKLIEPVVVTPSEVKDYFERLPLDKRSYYPTAFELLQLVIYPKVAPANLEAAKQKLLAIKKKLVADPTAFAALAKAHSEDPISASNGGALGWVAMGTLDPAYEAAALSLKVGAISDPVWSSFGWHLIELLGRNTNQYNTRHILHMVHPTQEEIDLTEVELNQIREKIVQGTLTMEAAIQQYAEDKNNPHVPSLTDPSKEQERISAALLPVDSLDPAVYFAVEGLQVGEVTKPQFIHNYRKPAWRLLYVKQKVEAHAMNLVQDYAIIHDRLLQEKQQQVLQKWVQDAQSTFIIDIDPAYQLSDGL</sequence>
<protein>
    <submittedName>
        <fullName evidence="4">Chaperone SurA</fullName>
        <ecNumber evidence="4">5.2.1.8</ecNumber>
    </submittedName>
</protein>
<dbReference type="KEGG" id="cher:DK880_00678"/>
<keyword evidence="1" id="KW-0697">Rotamase</keyword>
<dbReference type="EMBL" id="CP029619">
    <property type="protein sequence ID" value="AWN81991.1"/>
    <property type="molecule type" value="Genomic_DNA"/>
</dbReference>
<dbReference type="SUPFAM" id="SSF54534">
    <property type="entry name" value="FKBP-like"/>
    <property type="match status" value="2"/>
</dbReference>
<dbReference type="SUPFAM" id="SSF109998">
    <property type="entry name" value="Triger factor/SurA peptide-binding domain-like"/>
    <property type="match status" value="1"/>
</dbReference>
<reference evidence="4 5" key="1">
    <citation type="submission" date="2018-05" db="EMBL/GenBank/DDBJ databases">
        <title>Candidatus Cardinium hertigii Genome Assembly.</title>
        <authorList>
            <person name="Showmaker K.C."/>
            <person name="Walden K.O."/>
            <person name="Fields C.J."/>
            <person name="Lambert K.N."/>
            <person name="Hudson M.E."/>
        </authorList>
    </citation>
    <scope>NUCLEOTIDE SEQUENCE [LARGE SCALE GENOMIC DNA]</scope>
    <source>
        <strain evidence="5">cHgTN10</strain>
    </source>
</reference>
<dbReference type="Proteomes" id="UP000245872">
    <property type="component" value="Chromosome"/>
</dbReference>
<evidence type="ECO:0000256" key="1">
    <source>
        <dbReference type="PROSITE-ProRule" id="PRU00278"/>
    </source>
</evidence>
<keyword evidence="1 4" id="KW-0413">Isomerase</keyword>
<feature type="chain" id="PRO_5016321232" evidence="2">
    <location>
        <begin position="30"/>
        <end position="453"/>
    </location>
</feature>
<gene>
    <name evidence="4" type="primary">surA</name>
    <name evidence="4" type="ORF">DK880_00678</name>
</gene>
<accession>A0A2Z3L9D6</accession>
<keyword evidence="5" id="KW-1185">Reference proteome</keyword>
<dbReference type="InterPro" id="IPR050245">
    <property type="entry name" value="PrsA_foldase"/>
</dbReference>
<dbReference type="InterPro" id="IPR027304">
    <property type="entry name" value="Trigger_fact/SurA_dom_sf"/>
</dbReference>